<keyword evidence="3 5" id="KW-1133">Transmembrane helix</keyword>
<gene>
    <name evidence="6" type="ORF">COEREDRAFT_46265</name>
</gene>
<evidence type="ECO:0000256" key="3">
    <source>
        <dbReference type="ARBA" id="ARBA00022989"/>
    </source>
</evidence>
<feature type="transmembrane region" description="Helical" evidence="5">
    <location>
        <begin position="66"/>
        <end position="88"/>
    </location>
</feature>
<protein>
    <submittedName>
        <fullName evidence="6">DUF423-domain-containing protein</fullName>
    </submittedName>
</protein>
<evidence type="ECO:0000256" key="5">
    <source>
        <dbReference type="SAM" id="Phobius"/>
    </source>
</evidence>
<dbReference type="Pfam" id="PF04241">
    <property type="entry name" value="DUF423"/>
    <property type="match status" value="1"/>
</dbReference>
<evidence type="ECO:0000313" key="6">
    <source>
        <dbReference type="EMBL" id="PIA14711.1"/>
    </source>
</evidence>
<keyword evidence="4 5" id="KW-0472">Membrane</keyword>
<reference evidence="6 7" key="1">
    <citation type="journal article" date="2015" name="Genome Biol. Evol.">
        <title>Phylogenomic analyses indicate that early fungi evolved digesting cell walls of algal ancestors of land plants.</title>
        <authorList>
            <person name="Chang Y."/>
            <person name="Wang S."/>
            <person name="Sekimoto S."/>
            <person name="Aerts A.L."/>
            <person name="Choi C."/>
            <person name="Clum A."/>
            <person name="LaButti K.M."/>
            <person name="Lindquist E.A."/>
            <person name="Yee Ngan C."/>
            <person name="Ohm R.A."/>
            <person name="Salamov A.A."/>
            <person name="Grigoriev I.V."/>
            <person name="Spatafora J.W."/>
            <person name="Berbee M.L."/>
        </authorList>
    </citation>
    <scope>NUCLEOTIDE SEQUENCE [LARGE SCALE GENOMIC DNA]</scope>
    <source>
        <strain evidence="6 7">NRRL 1564</strain>
    </source>
</reference>
<proteinExistence type="predicted"/>
<dbReference type="PANTHER" id="PTHR43461:SF1">
    <property type="entry name" value="TRANSMEMBRANE PROTEIN 256"/>
    <property type="match status" value="1"/>
</dbReference>
<dbReference type="EMBL" id="KZ303514">
    <property type="protein sequence ID" value="PIA14711.1"/>
    <property type="molecule type" value="Genomic_DNA"/>
</dbReference>
<dbReference type="GO" id="GO:0016020">
    <property type="term" value="C:membrane"/>
    <property type="evidence" value="ECO:0007669"/>
    <property type="project" value="UniProtKB-SubCell"/>
</dbReference>
<dbReference type="PANTHER" id="PTHR43461">
    <property type="entry name" value="TRANSMEMBRANE PROTEIN 256"/>
    <property type="match status" value="1"/>
</dbReference>
<accession>A0A2G5B6U0</accession>
<dbReference type="Proteomes" id="UP000242474">
    <property type="component" value="Unassembled WGS sequence"/>
</dbReference>
<feature type="transmembrane region" description="Helical" evidence="5">
    <location>
        <begin position="95"/>
        <end position="116"/>
    </location>
</feature>
<dbReference type="AlphaFoldDB" id="A0A2G5B6U0"/>
<organism evidence="6 7">
    <name type="scientific">Coemansia reversa (strain ATCC 12441 / NRRL 1564)</name>
    <dbReference type="NCBI Taxonomy" id="763665"/>
    <lineage>
        <taxon>Eukaryota</taxon>
        <taxon>Fungi</taxon>
        <taxon>Fungi incertae sedis</taxon>
        <taxon>Zoopagomycota</taxon>
        <taxon>Kickxellomycotina</taxon>
        <taxon>Kickxellomycetes</taxon>
        <taxon>Kickxellales</taxon>
        <taxon>Kickxellaceae</taxon>
        <taxon>Coemansia</taxon>
    </lineage>
</organism>
<name>A0A2G5B6U0_COERN</name>
<evidence type="ECO:0000256" key="4">
    <source>
        <dbReference type="ARBA" id="ARBA00023136"/>
    </source>
</evidence>
<evidence type="ECO:0000313" key="7">
    <source>
        <dbReference type="Proteomes" id="UP000242474"/>
    </source>
</evidence>
<keyword evidence="7" id="KW-1185">Reference proteome</keyword>
<evidence type="ECO:0000256" key="2">
    <source>
        <dbReference type="ARBA" id="ARBA00022692"/>
    </source>
</evidence>
<dbReference type="OrthoDB" id="269173at2759"/>
<keyword evidence="2 5" id="KW-0812">Transmembrane</keyword>
<sequence>MTSTFALRCAAIVGATGVALGAYGAHGLKKFVPEPEKVEMWGTASRYQLIHAAALLAISASGRRSLFAPVLWTAGTLMFSGSIYCLVLDNQRFKALGPVTPLGGLLLIAGWLSLLAP</sequence>
<comment type="subcellular location">
    <subcellularLocation>
        <location evidence="1">Membrane</location>
        <topology evidence="1">Multi-pass membrane protein</topology>
    </subcellularLocation>
</comment>
<evidence type="ECO:0000256" key="1">
    <source>
        <dbReference type="ARBA" id="ARBA00004141"/>
    </source>
</evidence>
<dbReference type="InterPro" id="IPR006696">
    <property type="entry name" value="DUF423"/>
</dbReference>